<dbReference type="Proteomes" id="UP000471293">
    <property type="component" value="Unassembled WGS sequence"/>
</dbReference>
<dbReference type="AlphaFoldDB" id="A0A6N9U486"/>
<name>A0A6N9U486_STRHA</name>
<reference evidence="1 2" key="1">
    <citation type="submission" date="2020-01" db="EMBL/GenBank/DDBJ databases">
        <title>Insect and environment-associated Actinomycetes.</title>
        <authorList>
            <person name="Currrie C."/>
            <person name="Chevrette M."/>
            <person name="Carlson C."/>
            <person name="Stubbendieck R."/>
            <person name="Wendt-Pienkowski E."/>
        </authorList>
    </citation>
    <scope>NUCLEOTIDE SEQUENCE [LARGE SCALE GENOMIC DNA]</scope>
    <source>
        <strain evidence="1 2">SID11342</strain>
    </source>
</reference>
<dbReference type="NCBIfam" id="NF040893">
    <property type="entry name" value="SAVMC3_10250"/>
    <property type="match status" value="1"/>
</dbReference>
<dbReference type="Pfam" id="PF22880">
    <property type="entry name" value="DUF7019"/>
    <property type="match status" value="1"/>
</dbReference>
<accession>A0A6N9U486</accession>
<proteinExistence type="predicted"/>
<dbReference type="RefSeq" id="WP_164347708.1">
    <property type="nucleotide sequence ID" value="NZ_JAAGLQ010000536.1"/>
</dbReference>
<evidence type="ECO:0000313" key="2">
    <source>
        <dbReference type="Proteomes" id="UP000471293"/>
    </source>
</evidence>
<evidence type="ECO:0000313" key="1">
    <source>
        <dbReference type="EMBL" id="NEA18641.1"/>
    </source>
</evidence>
<protein>
    <submittedName>
        <fullName evidence="1">Uncharacterized protein</fullName>
    </submittedName>
</protein>
<dbReference type="InterPro" id="IPR054284">
    <property type="entry name" value="DUF7019"/>
</dbReference>
<dbReference type="EMBL" id="JAAGLQ010000536">
    <property type="protein sequence ID" value="NEA18641.1"/>
    <property type="molecule type" value="Genomic_DNA"/>
</dbReference>
<gene>
    <name evidence="1" type="ORF">G3I29_24670</name>
</gene>
<sequence length="251" mass="27091">MQELLYLSDAKLRQFVPEARRRSWIGRRLTALKLSASAASFSGNVEIALAEAGAEQNGADQLASVVEYIDRRAPWYWEPEVRAGTWMYFEAPLFAFLPMMESLETVLFTDVPPGHAQGHEPPHGTRLLLHGSRGHLLAEVPPTTLRAPGVNRSRLHMAMLALEPVAVPTADQLDTPAPPRTPSLSELSLGGLVGALSELSDAATWMRGYARVSLVTQALDSETGAGCPLVVATPLFVAYAPDLPDQGLSSV</sequence>
<organism evidence="1 2">
    <name type="scientific">Streptomyces halstedii</name>
    <dbReference type="NCBI Taxonomy" id="1944"/>
    <lineage>
        <taxon>Bacteria</taxon>
        <taxon>Bacillati</taxon>
        <taxon>Actinomycetota</taxon>
        <taxon>Actinomycetes</taxon>
        <taxon>Kitasatosporales</taxon>
        <taxon>Streptomycetaceae</taxon>
        <taxon>Streptomyces</taxon>
    </lineage>
</organism>
<comment type="caution">
    <text evidence="1">The sequence shown here is derived from an EMBL/GenBank/DDBJ whole genome shotgun (WGS) entry which is preliminary data.</text>
</comment>